<accession>A0A223LDK6</accession>
<organism evidence="1 2">
    <name type="scientific">Bacillus phage PBS1</name>
    <dbReference type="NCBI Taxonomy" id="2884423"/>
    <lineage>
        <taxon>Viruses</taxon>
        <taxon>Duplodnaviria</taxon>
        <taxon>Heunggongvirae</taxon>
        <taxon>Uroviricota</taxon>
        <taxon>Caudoviricetes</taxon>
        <taxon>Takahashivirus</taxon>
        <taxon>Bacillus phage PBS1</taxon>
    </lineage>
</organism>
<evidence type="ECO:0000313" key="1">
    <source>
        <dbReference type="EMBL" id="ASU00078.1"/>
    </source>
</evidence>
<evidence type="ECO:0000313" key="2">
    <source>
        <dbReference type="Proteomes" id="UP000226236"/>
    </source>
</evidence>
<name>A0A223LDK6_BPPB1</name>
<dbReference type="RefSeq" id="YP_009664457.1">
    <property type="nucleotide sequence ID" value="NC_043027.1"/>
</dbReference>
<dbReference type="Proteomes" id="UP000226236">
    <property type="component" value="Segment"/>
</dbReference>
<gene>
    <name evidence="1" type="primary">256</name>
    <name evidence="1" type="ORF">PBI_PBS1_256</name>
</gene>
<sequence>MKKLLILTILATLLIPFNTIEAKSKISTPYATVMDTTLVFADPKGKSSQGTEFVLYVKNKGKYEEYESIETYNGESYNFINVRRNGQYAISIRKNGKESSLKKFKVTKSKEKVKLSGEVFDTRRVYSPLHVITDRKGNFHVGFNKKVSNKNVKIKMYTLEKNGKRKYRGTKSIKGNKPHRIDAKFNKTKKSRNFIFTYTIGKKESEYTFLTYDKEGKYIDEEFVSKKGKR</sequence>
<keyword evidence="2" id="KW-1185">Reference proteome</keyword>
<proteinExistence type="predicted"/>
<protein>
    <submittedName>
        <fullName evidence="1">Uncharacterized protein</fullName>
    </submittedName>
</protein>
<dbReference type="GeneID" id="40524489"/>
<dbReference type="EMBL" id="MF360957">
    <property type="protein sequence ID" value="ASU00078.1"/>
    <property type="molecule type" value="Genomic_DNA"/>
</dbReference>
<reference evidence="1 2" key="1">
    <citation type="submission" date="2017-06" db="EMBL/GenBank/DDBJ databases">
        <authorList>
            <person name="Russell D.A."/>
            <person name="Jacobs-Sera D."/>
            <person name="Duda R."/>
            <person name="Hatfull G.F."/>
            <person name="Hendrix R.W."/>
        </authorList>
    </citation>
    <scope>NUCLEOTIDE SEQUENCE [LARGE SCALE GENOMIC DNA]</scope>
</reference>